<evidence type="ECO:0000256" key="13">
    <source>
        <dbReference type="ARBA" id="ARBA00025374"/>
    </source>
</evidence>
<evidence type="ECO:0000313" key="18">
    <source>
        <dbReference type="Ensembl" id="ENSFTIP00000003300.1"/>
    </source>
</evidence>
<dbReference type="InterPro" id="IPR033956">
    <property type="entry name" value="Translin"/>
</dbReference>
<comment type="subcellular location">
    <subcellularLocation>
        <location evidence="2">Cytoplasm</location>
    </subcellularLocation>
    <subcellularLocation>
        <location evidence="1">Nucleus</location>
    </subcellularLocation>
</comment>
<dbReference type="Proteomes" id="UP000694562">
    <property type="component" value="Unplaced"/>
</dbReference>
<reference evidence="18" key="1">
    <citation type="submission" date="2025-08" db="UniProtKB">
        <authorList>
            <consortium name="Ensembl"/>
        </authorList>
    </citation>
    <scope>IDENTIFICATION</scope>
</reference>
<dbReference type="GO" id="GO:0016070">
    <property type="term" value="P:RNA metabolic process"/>
    <property type="evidence" value="ECO:0007669"/>
    <property type="project" value="InterPro"/>
</dbReference>
<comment type="subunit">
    <text evidence="4">Ring-shaped heterooctamer of six TSN and two TSNAX subunits, DNA/RNA binding occurs inside the ring.</text>
</comment>
<evidence type="ECO:0000256" key="4">
    <source>
        <dbReference type="ARBA" id="ARBA00011685"/>
    </source>
</evidence>
<dbReference type="Gene3D" id="1.20.58.190">
    <property type="entry name" value="Translin, domain 1"/>
    <property type="match status" value="1"/>
</dbReference>
<keyword evidence="11" id="KW-0238">DNA-binding</keyword>
<keyword evidence="7" id="KW-0540">Nuclease</keyword>
<evidence type="ECO:0000256" key="15">
    <source>
        <dbReference type="ARBA" id="ARBA00030513"/>
    </source>
</evidence>
<dbReference type="SUPFAM" id="SSF74784">
    <property type="entry name" value="Translin"/>
    <property type="match status" value="1"/>
</dbReference>
<keyword evidence="8" id="KW-0255">Endonuclease</keyword>
<evidence type="ECO:0000256" key="14">
    <source>
        <dbReference type="ARBA" id="ARBA00025410"/>
    </source>
</evidence>
<comment type="function">
    <text evidence="14">Exhibits both single-stranded and double-stranded endoribonuclease activity. May act as an activator of RNA-induced silencing complex (RISC) by facilitating endonucleolytic cleavage of the siRNA passenger strand.</text>
</comment>
<evidence type="ECO:0000256" key="10">
    <source>
        <dbReference type="ARBA" id="ARBA00022884"/>
    </source>
</evidence>
<evidence type="ECO:0000256" key="6">
    <source>
        <dbReference type="ARBA" id="ARBA00022490"/>
    </source>
</evidence>
<dbReference type="InterPro" id="IPR002848">
    <property type="entry name" value="Translin_fam"/>
</dbReference>
<dbReference type="Pfam" id="PF01997">
    <property type="entry name" value="Translin"/>
    <property type="match status" value="1"/>
</dbReference>
<dbReference type="InterPro" id="IPR016068">
    <property type="entry name" value="Translin_N"/>
</dbReference>
<sequence>MPMPGRAHPTPRLPLPPPCRARRRRKRVTAPQAAVRARRREALSSSHGARHRHHAAGPARPPGPGSEARSPPPGRAAPRGHPPAPPTSRLLWRPRRGAVRRGTGSPRAGGGEGHLRARKAPGAGGGGTMSVSDMFIALQGVLTADQDIREEIRKVVQALEQTAREILTLLQGVHQGDGFQAIPKKCQKAREHFSTVRTQLESLKTKFPADQYYRFHEHWRFVLQRLVFLAAFVVYLESETLVTREAVAEILGIEAERERGFHLDIEDYLSGVLTLASELSRLAVNSVTAGDYSRPLRISTFINELDSGFRLLNLKNDSLRKRYDGLKYDVKKIEEVVYDLSIRGLNKEATVAVGGEK</sequence>
<dbReference type="AlphaFoldDB" id="A0A8C4XKD7"/>
<evidence type="ECO:0000256" key="12">
    <source>
        <dbReference type="ARBA" id="ARBA00023242"/>
    </source>
</evidence>
<dbReference type="FunFam" id="1.20.58.200:FF:000002">
    <property type="entry name" value="Putative translin"/>
    <property type="match status" value="1"/>
</dbReference>
<dbReference type="GO" id="GO:0043565">
    <property type="term" value="F:sequence-specific DNA binding"/>
    <property type="evidence" value="ECO:0007669"/>
    <property type="project" value="InterPro"/>
</dbReference>
<dbReference type="OrthoDB" id="829at2759"/>
<evidence type="ECO:0000256" key="16">
    <source>
        <dbReference type="PIRSR" id="PIRSR602848-1"/>
    </source>
</evidence>
<evidence type="ECO:0000256" key="11">
    <source>
        <dbReference type="ARBA" id="ARBA00023125"/>
    </source>
</evidence>
<dbReference type="FunFam" id="1.20.58.190:FF:000001">
    <property type="entry name" value="Translin"/>
    <property type="match status" value="1"/>
</dbReference>
<dbReference type="GO" id="GO:0016787">
    <property type="term" value="F:hydrolase activity"/>
    <property type="evidence" value="ECO:0007669"/>
    <property type="project" value="UniProtKB-KW"/>
</dbReference>
<dbReference type="InterPro" id="IPR036081">
    <property type="entry name" value="Translin_sf"/>
</dbReference>
<proteinExistence type="inferred from homology"/>
<feature type="region of interest" description="Disordered" evidence="17">
    <location>
        <begin position="1"/>
        <end position="126"/>
    </location>
</feature>
<feature type="binding site" evidence="16">
    <location>
        <position position="278"/>
    </location>
    <ligand>
        <name>Mg(2+)</name>
        <dbReference type="ChEBI" id="CHEBI:18420"/>
    </ligand>
</feature>
<keyword evidence="12" id="KW-0539">Nucleus</keyword>
<evidence type="ECO:0000256" key="5">
    <source>
        <dbReference type="ARBA" id="ARBA00022196"/>
    </source>
</evidence>
<evidence type="ECO:0000256" key="7">
    <source>
        <dbReference type="ARBA" id="ARBA00022722"/>
    </source>
</evidence>
<dbReference type="GO" id="GO:0005737">
    <property type="term" value="C:cytoplasm"/>
    <property type="evidence" value="ECO:0007669"/>
    <property type="project" value="UniProtKB-SubCell"/>
</dbReference>
<keyword evidence="16" id="KW-0460">Magnesium</keyword>
<reference evidence="18" key="2">
    <citation type="submission" date="2025-09" db="UniProtKB">
        <authorList>
            <consortium name="Ensembl"/>
        </authorList>
    </citation>
    <scope>IDENTIFICATION</scope>
</reference>
<dbReference type="Gene3D" id="1.20.58.200">
    <property type="entry name" value="Translin, domain 2"/>
    <property type="match status" value="1"/>
</dbReference>
<comment type="similarity">
    <text evidence="3">Belongs to the translin family.</text>
</comment>
<organism evidence="18 19">
    <name type="scientific">Falco tinnunculus</name>
    <name type="common">Common kestrel</name>
    <dbReference type="NCBI Taxonomy" id="100819"/>
    <lineage>
        <taxon>Eukaryota</taxon>
        <taxon>Metazoa</taxon>
        <taxon>Chordata</taxon>
        <taxon>Craniata</taxon>
        <taxon>Vertebrata</taxon>
        <taxon>Euteleostomi</taxon>
        <taxon>Archelosauria</taxon>
        <taxon>Archosauria</taxon>
        <taxon>Dinosauria</taxon>
        <taxon>Saurischia</taxon>
        <taxon>Theropoda</taxon>
        <taxon>Coelurosauria</taxon>
        <taxon>Aves</taxon>
        <taxon>Neognathae</taxon>
        <taxon>Neoaves</taxon>
        <taxon>Telluraves</taxon>
        <taxon>Australaves</taxon>
        <taxon>Falconiformes</taxon>
        <taxon>Falconidae</taxon>
        <taxon>Falco</taxon>
    </lineage>
</organism>
<dbReference type="PANTHER" id="PTHR10741">
    <property type="entry name" value="TRANSLIN AND TRANSLIN ASSOCIATED PROTEIN X"/>
    <property type="match status" value="1"/>
</dbReference>
<dbReference type="GO" id="GO:0003697">
    <property type="term" value="F:single-stranded DNA binding"/>
    <property type="evidence" value="ECO:0007669"/>
    <property type="project" value="InterPro"/>
</dbReference>
<evidence type="ECO:0000256" key="8">
    <source>
        <dbReference type="ARBA" id="ARBA00022759"/>
    </source>
</evidence>
<keyword evidence="16" id="KW-0479">Metal-binding</keyword>
<dbReference type="CDD" id="cd14819">
    <property type="entry name" value="Translin"/>
    <property type="match status" value="1"/>
</dbReference>
<keyword evidence="9" id="KW-0378">Hydrolase</keyword>
<comment type="function">
    <text evidence="13">DNA-binding protein that specifically recognizes consensus sequences at the breakpoint junctions in chromosomal translocations, mostly involving immunoglobulin (Ig)/T-cell receptor gene segments. Seems to recognize single-stranded DNA ends generated by staggered breaks occurring at recombination hot spots.</text>
</comment>
<protein>
    <recommendedName>
        <fullName evidence="5">Translin</fullName>
    </recommendedName>
    <alternativeName>
        <fullName evidence="15">Component 3 of promoter of RISC</fullName>
    </alternativeName>
</protein>
<evidence type="ECO:0000256" key="17">
    <source>
        <dbReference type="SAM" id="MobiDB-lite"/>
    </source>
</evidence>
<dbReference type="InterPro" id="IPR016069">
    <property type="entry name" value="Translin_C"/>
</dbReference>
<dbReference type="GO" id="GO:0046872">
    <property type="term" value="F:metal ion binding"/>
    <property type="evidence" value="ECO:0007669"/>
    <property type="project" value="UniProtKB-KW"/>
</dbReference>
<evidence type="ECO:0000256" key="3">
    <source>
        <dbReference type="ARBA" id="ARBA00005902"/>
    </source>
</evidence>
<keyword evidence="19" id="KW-1185">Reference proteome</keyword>
<evidence type="ECO:0000313" key="19">
    <source>
        <dbReference type="Proteomes" id="UP000694562"/>
    </source>
</evidence>
<dbReference type="GO" id="GO:0005634">
    <property type="term" value="C:nucleus"/>
    <property type="evidence" value="ECO:0007669"/>
    <property type="project" value="UniProtKB-SubCell"/>
</dbReference>
<dbReference type="GO" id="GO:0003723">
    <property type="term" value="F:RNA binding"/>
    <property type="evidence" value="ECO:0007669"/>
    <property type="project" value="UniProtKB-KW"/>
</dbReference>
<dbReference type="Ensembl" id="ENSFTIT00000003449.1">
    <property type="protein sequence ID" value="ENSFTIP00000003300.1"/>
    <property type="gene ID" value="ENSFTIG00000002273.1"/>
</dbReference>
<keyword evidence="6" id="KW-0963">Cytoplasm</keyword>
<feature type="compositionally biased region" description="Pro residues" evidence="17">
    <location>
        <begin position="59"/>
        <end position="86"/>
    </location>
</feature>
<evidence type="ECO:0000256" key="1">
    <source>
        <dbReference type="ARBA" id="ARBA00004123"/>
    </source>
</evidence>
<dbReference type="GO" id="GO:0004519">
    <property type="term" value="F:endonuclease activity"/>
    <property type="evidence" value="ECO:0007669"/>
    <property type="project" value="UniProtKB-KW"/>
</dbReference>
<accession>A0A8C4XKD7</accession>
<evidence type="ECO:0000256" key="9">
    <source>
        <dbReference type="ARBA" id="ARBA00022801"/>
    </source>
</evidence>
<keyword evidence="10" id="KW-0694">RNA-binding</keyword>
<name>A0A8C4XKD7_FALTI</name>
<evidence type="ECO:0000256" key="2">
    <source>
        <dbReference type="ARBA" id="ARBA00004496"/>
    </source>
</evidence>